<protein>
    <submittedName>
        <fullName evidence="1">Uncharacterized protein</fullName>
    </submittedName>
</protein>
<proteinExistence type="predicted"/>
<gene>
    <name evidence="1" type="ORF">SAMN05660293_02451</name>
</gene>
<accession>A0A1T5EGQ4</accession>
<organism evidence="1 2">
    <name type="scientific">Dyadobacter psychrophilus</name>
    <dbReference type="NCBI Taxonomy" id="651661"/>
    <lineage>
        <taxon>Bacteria</taxon>
        <taxon>Pseudomonadati</taxon>
        <taxon>Bacteroidota</taxon>
        <taxon>Cytophagia</taxon>
        <taxon>Cytophagales</taxon>
        <taxon>Spirosomataceae</taxon>
        <taxon>Dyadobacter</taxon>
    </lineage>
</organism>
<dbReference type="EMBL" id="FUZA01000002">
    <property type="protein sequence ID" value="SKB83154.1"/>
    <property type="molecule type" value="Genomic_DNA"/>
</dbReference>
<name>A0A1T5EGQ4_9BACT</name>
<dbReference type="InterPro" id="IPR045767">
    <property type="entry name" value="DUF6134"/>
</dbReference>
<keyword evidence="2" id="KW-1185">Reference proteome</keyword>
<dbReference type="AlphaFoldDB" id="A0A1T5EGQ4"/>
<evidence type="ECO:0000313" key="2">
    <source>
        <dbReference type="Proteomes" id="UP000190897"/>
    </source>
</evidence>
<sequence length="235" mass="26292">MLIIFKEGNRYDSLELYKLHAIPTANRQKMRVSGYLVFGILFISASLARAQNVYDVIVAGRTIGSLKVFDDIGKDNSEQHRIESDFKVMFYKGKYSTQANYSDGKLVSATCAHHVNGDLKEKTLTKSAAKSSYEVLFSGEDGEDKPKLSFNTPISETITGLYYKEPINISEVYSERYGKMCSVKKLSEGKYGVTLPDGKQGIYSYKNGLCREVKTDLAGFKLRIVLNENKQVSGL</sequence>
<evidence type="ECO:0000313" key="1">
    <source>
        <dbReference type="EMBL" id="SKB83154.1"/>
    </source>
</evidence>
<reference evidence="2" key="1">
    <citation type="submission" date="2017-02" db="EMBL/GenBank/DDBJ databases">
        <authorList>
            <person name="Varghese N."/>
            <person name="Submissions S."/>
        </authorList>
    </citation>
    <scope>NUCLEOTIDE SEQUENCE [LARGE SCALE GENOMIC DNA]</scope>
    <source>
        <strain evidence="2">DSM 22270</strain>
    </source>
</reference>
<dbReference type="Proteomes" id="UP000190897">
    <property type="component" value="Unassembled WGS sequence"/>
</dbReference>
<dbReference type="STRING" id="651661.SAMN05660293_02451"/>
<dbReference type="Pfam" id="PF19630">
    <property type="entry name" value="DUF6134"/>
    <property type="match status" value="1"/>
</dbReference>